<dbReference type="Gene3D" id="2.60.40.1220">
    <property type="match status" value="1"/>
</dbReference>
<accession>A0A2H0RMV6</accession>
<evidence type="ECO:0000313" key="4">
    <source>
        <dbReference type="Proteomes" id="UP000230084"/>
    </source>
</evidence>
<proteinExistence type="predicted"/>
<evidence type="ECO:0000313" key="3">
    <source>
        <dbReference type="EMBL" id="PIR47777.1"/>
    </source>
</evidence>
<protein>
    <recommendedName>
        <fullName evidence="2">SbsA Ig-like domain-containing protein</fullName>
    </recommendedName>
</protein>
<reference evidence="3 4" key="1">
    <citation type="submission" date="2017-09" db="EMBL/GenBank/DDBJ databases">
        <title>Depth-based differentiation of microbial function through sediment-hosted aquifers and enrichment of novel symbionts in the deep terrestrial subsurface.</title>
        <authorList>
            <person name="Probst A.J."/>
            <person name="Ladd B."/>
            <person name="Jarett J.K."/>
            <person name="Geller-Mcgrath D.E."/>
            <person name="Sieber C.M."/>
            <person name="Emerson J.B."/>
            <person name="Anantharaman K."/>
            <person name="Thomas B.C."/>
            <person name="Malmstrom R."/>
            <person name="Stieglmeier M."/>
            <person name="Klingl A."/>
            <person name="Woyke T."/>
            <person name="Ryan C.M."/>
            <person name="Banfield J.F."/>
        </authorList>
    </citation>
    <scope>NUCLEOTIDE SEQUENCE [LARGE SCALE GENOMIC DNA]</scope>
    <source>
        <strain evidence="3">CG10_big_fil_rev_8_21_14_0_10_50_16</strain>
    </source>
</reference>
<keyword evidence="1" id="KW-0732">Signal</keyword>
<dbReference type="InterPro" id="IPR014755">
    <property type="entry name" value="Cu-Rt/internalin_Ig-like"/>
</dbReference>
<dbReference type="Proteomes" id="UP000230084">
    <property type="component" value="Unassembled WGS sequence"/>
</dbReference>
<organism evidence="3 4">
    <name type="scientific">Candidatus Uhrbacteria bacterium CG10_big_fil_rev_8_21_14_0_10_50_16</name>
    <dbReference type="NCBI Taxonomy" id="1975039"/>
    <lineage>
        <taxon>Bacteria</taxon>
        <taxon>Candidatus Uhriibacteriota</taxon>
    </lineage>
</organism>
<gene>
    <name evidence="3" type="ORF">COV06_00015</name>
</gene>
<feature type="domain" description="SbsA Ig-like" evidence="2">
    <location>
        <begin position="924"/>
        <end position="1026"/>
    </location>
</feature>
<dbReference type="EMBL" id="PCYM01000001">
    <property type="protein sequence ID" value="PIR47777.1"/>
    <property type="molecule type" value="Genomic_DNA"/>
</dbReference>
<evidence type="ECO:0000256" key="1">
    <source>
        <dbReference type="ARBA" id="ARBA00022729"/>
    </source>
</evidence>
<evidence type="ECO:0000259" key="2">
    <source>
        <dbReference type="Pfam" id="PF13205"/>
    </source>
</evidence>
<dbReference type="InterPro" id="IPR032812">
    <property type="entry name" value="SbsA_Ig"/>
</dbReference>
<comment type="caution">
    <text evidence="3">The sequence shown here is derived from an EMBL/GenBank/DDBJ whole genome shotgun (WGS) entry which is preliminary data.</text>
</comment>
<name>A0A2H0RMV6_9BACT</name>
<sequence>MFIIRSFPKYLVACLILLFFGLFFGVLDASAANRYWVGASTTFNTTGNWSTSSGGASGASVPGSSDIAIFDGGSAQAVSLDATTLSGLDIQAAYGGTVTAPAGTLILMVSFSDAAGAFVHNNGTVQIRTGSGAYFDFNSNAILYNLVSLNGANYGNRMNTFTVKVTGTLTHGDGSSSGGIWQTGTLRVEGDFTVAKLADTYQINNGTGLIQFTGSNNQSFTTTDTTDTFGAPVEVNKTSGTLTLNSAFDFTGASMTFTVTAGTVDMSTSSMTDVYNLYINGGTFIHGSGTLTTKGTTNALQVNGGTFTGGSGDVNFASGGELEIDSGTFTAPTGNLALSSTLHVASAGATFNHNNGTITSTTSTHLNIEVEGGVGTITVYNLTLNKAGGYSLSVNGSSTLVVQGTLTRTAGRLSESSSATYPLQIEGNLDFDAVETNGTSTLLVTGSGTQTLDFADPASWDTNIFVNKSGGSVSLLTGLTLNAASNNNLTIQEGRFNVNGQTLSVGGTLSVESGGDYAMTGDESAPAPTLASGSIVTYVATSGARTIKDYDYSASTLAFDGVGGVFIMTVGGETVANLTITNGSFYLNGDNLTVTGTFSNDDTLILSGDETTVSYTNDTDSGTVEYKGAVTAASLKGGNSYYNLAFVNPSGSWTAAAPVDINGSLTVTSGTFNTGGYAVTLAGNFTNAATFTQSSGTLTLDGTNQTLSGSTTFYNLTKNVSSAATLTFTAGQTFTVSNNLDLQGASGQVLSLVSSTPTTAINMSAAGTVTAQYLNVSDNNNTGSTINCVVGCVKGTGNTGWMFASSATPSSVTYQDTDVDGVVDRVIIDFGSAVSIVGTLSNTRFTWVSSTGANGFGGSLTGNASVVSGDVVITITGSETDDTSHTTQPTLAYSDNSTDGTNYIADASGDLILTFGATNAADGASPILVSSNPADADTSVANNATIALTFSEPINTGTFAYSCCGVGTDPGRSGVWTVSNTVYTVTPTANWTGGNTITIDITTSADTTGNAFGGAGSGATDPFTFTVARNTGGTPTPGAGPDATVTTAQLIAPNGGEQLVGGQIVTISWSASGDKLTTIKLTYTLDQGRTYKLIAENEENDGEYRWTVPNITAAAVYARVSGITTTGGELVSDGSNANFSVIASADTPIENVDDIPSVPVDTSTPVAIMQRIDGTFVELRAGNLFRGETLSGVYLVRNGKRYVFPSESVYFSYYDSFSNIVMVKDSQLKALDIGGRVTMAPGRMIKIQSDNHVYQVQEDGTIRHIPDEATARSLYGDTWNKQITDINVTFWFDYPRGDALTT</sequence>
<dbReference type="Pfam" id="PF13205">
    <property type="entry name" value="Big_5"/>
    <property type="match status" value="1"/>
</dbReference>